<sequence>MTASVTDPQRMLHVADDAGRIAGYARFTYWTRPPDATANAAPYRRHATLGFVEVRRDFWFPELTFDNP</sequence>
<gene>
    <name evidence="1" type="ORF">ACFY35_33260</name>
</gene>
<accession>A0ABW6WQ88</accession>
<evidence type="ECO:0000313" key="1">
    <source>
        <dbReference type="EMBL" id="MFF5294332.1"/>
    </source>
</evidence>
<protein>
    <recommendedName>
        <fullName evidence="3">GNAT family N-acetyltransferase</fullName>
    </recommendedName>
</protein>
<evidence type="ECO:0000313" key="2">
    <source>
        <dbReference type="Proteomes" id="UP001602245"/>
    </source>
</evidence>
<name>A0ABW6WQ88_9ACTN</name>
<organism evidence="1 2">
    <name type="scientific">Paractinoplanes globisporus</name>
    <dbReference type="NCBI Taxonomy" id="113565"/>
    <lineage>
        <taxon>Bacteria</taxon>
        <taxon>Bacillati</taxon>
        <taxon>Actinomycetota</taxon>
        <taxon>Actinomycetes</taxon>
        <taxon>Micromonosporales</taxon>
        <taxon>Micromonosporaceae</taxon>
        <taxon>Paractinoplanes</taxon>
    </lineage>
</organism>
<evidence type="ECO:0008006" key="3">
    <source>
        <dbReference type="Google" id="ProtNLM"/>
    </source>
</evidence>
<reference evidence="1 2" key="1">
    <citation type="submission" date="2024-10" db="EMBL/GenBank/DDBJ databases">
        <title>The Natural Products Discovery Center: Release of the First 8490 Sequenced Strains for Exploring Actinobacteria Biosynthetic Diversity.</title>
        <authorList>
            <person name="Kalkreuter E."/>
            <person name="Kautsar S.A."/>
            <person name="Yang D."/>
            <person name="Bader C.D."/>
            <person name="Teijaro C.N."/>
            <person name="Fluegel L."/>
            <person name="Davis C.M."/>
            <person name="Simpson J.R."/>
            <person name="Lauterbach L."/>
            <person name="Steele A.D."/>
            <person name="Gui C."/>
            <person name="Meng S."/>
            <person name="Li G."/>
            <person name="Viehrig K."/>
            <person name="Ye F."/>
            <person name="Su P."/>
            <person name="Kiefer A.F."/>
            <person name="Nichols A."/>
            <person name="Cepeda A.J."/>
            <person name="Yan W."/>
            <person name="Fan B."/>
            <person name="Jiang Y."/>
            <person name="Adhikari A."/>
            <person name="Zheng C.-J."/>
            <person name="Schuster L."/>
            <person name="Cowan T.M."/>
            <person name="Smanski M.J."/>
            <person name="Chevrette M.G."/>
            <person name="De Carvalho L.P.S."/>
            <person name="Shen B."/>
        </authorList>
    </citation>
    <scope>NUCLEOTIDE SEQUENCE [LARGE SCALE GENOMIC DNA]</scope>
    <source>
        <strain evidence="1 2">NPDC000087</strain>
    </source>
</reference>
<dbReference type="EMBL" id="JBIAZU010000006">
    <property type="protein sequence ID" value="MFF5294332.1"/>
    <property type="molecule type" value="Genomic_DNA"/>
</dbReference>
<comment type="caution">
    <text evidence="1">The sequence shown here is derived from an EMBL/GenBank/DDBJ whole genome shotgun (WGS) entry which is preliminary data.</text>
</comment>
<dbReference type="RefSeq" id="WP_157296564.1">
    <property type="nucleotide sequence ID" value="NZ_JBIAZU010000006.1"/>
</dbReference>
<dbReference type="Proteomes" id="UP001602245">
    <property type="component" value="Unassembled WGS sequence"/>
</dbReference>
<proteinExistence type="predicted"/>
<keyword evidence="2" id="KW-1185">Reference proteome</keyword>